<protein>
    <submittedName>
        <fullName evidence="1">Uncharacterized protein</fullName>
    </submittedName>
</protein>
<evidence type="ECO:0000313" key="1">
    <source>
        <dbReference type="EMBL" id="CDF28619.1"/>
    </source>
</evidence>
<reference evidence="1" key="1">
    <citation type="submission" date="2012-11" db="EMBL/GenBank/DDBJ databases">
        <title>Dependencies among metagenomic species, viruses, plasmids and units of genetic variation.</title>
        <authorList>
            <person name="Nielsen H.B."/>
            <person name="Almeida M."/>
            <person name="Juncker A.S."/>
            <person name="Rasmussen S."/>
            <person name="Li J."/>
            <person name="Sunagawa S."/>
            <person name="Plichta D."/>
            <person name="Gautier L."/>
            <person name="Le Chatelier E."/>
            <person name="Peletier E."/>
            <person name="Bonde I."/>
            <person name="Nielsen T."/>
            <person name="Manichanh C."/>
            <person name="Arumugam M."/>
            <person name="Batto J."/>
            <person name="Santos M.B.Q.D."/>
            <person name="Blom N."/>
            <person name="Borruel N."/>
            <person name="Burgdorf K.S."/>
            <person name="Boumezbeur F."/>
            <person name="Casellas F."/>
            <person name="Dore J."/>
            <person name="Guarner F."/>
            <person name="Hansen T."/>
            <person name="Hildebrand F."/>
            <person name="Kaas R.S."/>
            <person name="Kennedy S."/>
            <person name="Kristiansen K."/>
            <person name="Kultima J.R."/>
            <person name="Leonard P."/>
            <person name="Levenez F."/>
            <person name="Lund O."/>
            <person name="Moumen B."/>
            <person name="Le Paslier D."/>
            <person name="Pons N."/>
            <person name="Pedersen O."/>
            <person name="Prifti E."/>
            <person name="Qin J."/>
            <person name="Raes J."/>
            <person name="Tap J."/>
            <person name="Tims S."/>
            <person name="Ussery D.W."/>
            <person name="Yamada T."/>
            <person name="MetaHit consortium"/>
            <person name="Renault P."/>
            <person name="Sicheritz-Ponten T."/>
            <person name="Bork P."/>
            <person name="Wang J."/>
            <person name="Brunak S."/>
            <person name="Ehrlich S.D."/>
        </authorList>
    </citation>
    <scope>NUCLEOTIDE SEQUENCE [LARGE SCALE GENOMIC DNA]</scope>
</reference>
<organism evidence="1">
    <name type="scientific">Methanobrevibacter smithii CAG:186</name>
    <dbReference type="NCBI Taxonomy" id="1263088"/>
    <lineage>
        <taxon>Archaea</taxon>
        <taxon>Methanobacteriati</taxon>
        <taxon>Methanobacteriota</taxon>
        <taxon>Methanomada group</taxon>
        <taxon>Methanobacteria</taxon>
        <taxon>Methanobacteriales</taxon>
        <taxon>Methanobacteriaceae</taxon>
        <taxon>Methanobrevibacter</taxon>
    </lineage>
</organism>
<gene>
    <name evidence="1" type="ORF">BN522_00502</name>
</gene>
<accession>R7PU24</accession>
<proteinExistence type="predicted"/>
<comment type="caution">
    <text evidence="1">The sequence shown here is derived from an EMBL/GenBank/DDBJ whole genome shotgun (WGS) entry which is preliminary data.</text>
</comment>
<dbReference type="AlphaFoldDB" id="R7PU24"/>
<dbReference type="Proteomes" id="UP000018189">
    <property type="component" value="Unassembled WGS sequence"/>
</dbReference>
<name>R7PU24_METSM</name>
<dbReference type="EMBL" id="CBKP010000019">
    <property type="protein sequence ID" value="CDF28619.1"/>
    <property type="molecule type" value="Genomic_DNA"/>
</dbReference>
<sequence length="51" mass="6187">MKYIRYFETFEEYESWINVEENAEEAYRTEEKICVDGIILSHTNKSYEDVA</sequence>